<proteinExistence type="predicted"/>
<dbReference type="EMBL" id="MLJW01005419">
    <property type="protein sequence ID" value="OIQ68257.1"/>
    <property type="molecule type" value="Genomic_DNA"/>
</dbReference>
<dbReference type="AlphaFoldDB" id="A0A1J5P9H3"/>
<protein>
    <submittedName>
        <fullName evidence="1">Uncharacterized protein</fullName>
    </submittedName>
</protein>
<comment type="caution">
    <text evidence="1">The sequence shown here is derived from an EMBL/GenBank/DDBJ whole genome shotgun (WGS) entry which is preliminary data.</text>
</comment>
<organism evidence="1">
    <name type="scientific">mine drainage metagenome</name>
    <dbReference type="NCBI Taxonomy" id="410659"/>
    <lineage>
        <taxon>unclassified sequences</taxon>
        <taxon>metagenomes</taxon>
        <taxon>ecological metagenomes</taxon>
    </lineage>
</organism>
<reference evidence="1" key="1">
    <citation type="submission" date="2016-10" db="EMBL/GenBank/DDBJ databases">
        <title>Sequence of Gallionella enrichment culture.</title>
        <authorList>
            <person name="Poehlein A."/>
            <person name="Muehling M."/>
            <person name="Daniel R."/>
        </authorList>
    </citation>
    <scope>NUCLEOTIDE SEQUENCE</scope>
</reference>
<name>A0A1J5P9H3_9ZZZZ</name>
<accession>A0A1J5P9H3</accession>
<evidence type="ECO:0000313" key="1">
    <source>
        <dbReference type="EMBL" id="OIQ68257.1"/>
    </source>
</evidence>
<gene>
    <name evidence="1" type="ORF">GALL_501540</name>
</gene>
<sequence>MLRTIQTYACVTIYKCIRIPLFSKHTNFHLTRKIPHQVLHARCALLYKQLIKQHNPQALGSTLRQKNPQRVMTRTIFKSQLG</sequence>